<reference evidence="3 4" key="1">
    <citation type="submission" date="2024-09" db="EMBL/GenBank/DDBJ databases">
        <authorList>
            <person name="Sun Q."/>
            <person name="Mori K."/>
        </authorList>
    </citation>
    <scope>NUCLEOTIDE SEQUENCE [LARGE SCALE GENOMIC DNA]</scope>
    <source>
        <strain evidence="3 4">TBRC 0563</strain>
    </source>
</reference>
<dbReference type="EC" id="3.-.-.-" evidence="3"/>
<comment type="caution">
    <text evidence="3">The sequence shown here is derived from an EMBL/GenBank/DDBJ whole genome shotgun (WGS) entry which is preliminary data.</text>
</comment>
<evidence type="ECO:0000313" key="3">
    <source>
        <dbReference type="EMBL" id="MFB9832353.1"/>
    </source>
</evidence>
<dbReference type="PANTHER" id="PTHR46825:SF7">
    <property type="entry name" value="D-ALANYL-D-ALANINE CARBOXYPEPTIDASE"/>
    <property type="match status" value="1"/>
</dbReference>
<protein>
    <submittedName>
        <fullName evidence="3">Serine hydrolase domain-containing protein</fullName>
        <ecNumber evidence="3">3.-.-.-</ecNumber>
    </submittedName>
</protein>
<evidence type="ECO:0000259" key="2">
    <source>
        <dbReference type="Pfam" id="PF00144"/>
    </source>
</evidence>
<keyword evidence="3" id="KW-0378">Hydrolase</keyword>
<gene>
    <name evidence="3" type="ORF">ACFFNX_09160</name>
</gene>
<dbReference type="Gene3D" id="3.40.710.10">
    <property type="entry name" value="DD-peptidase/beta-lactamase superfamily"/>
    <property type="match status" value="1"/>
</dbReference>
<dbReference type="RefSeq" id="WP_378198032.1">
    <property type="nucleotide sequence ID" value="NZ_JBHLZP010000046.1"/>
</dbReference>
<accession>A0ABV5YCG6</accession>
<dbReference type="Pfam" id="PF00144">
    <property type="entry name" value="Beta-lactamase"/>
    <property type="match status" value="1"/>
</dbReference>
<dbReference type="InterPro" id="IPR050491">
    <property type="entry name" value="AmpC-like"/>
</dbReference>
<proteinExistence type="predicted"/>
<feature type="region of interest" description="Disordered" evidence="1">
    <location>
        <begin position="1"/>
        <end position="28"/>
    </location>
</feature>
<organism evidence="3 4">
    <name type="scientific">Actinoallomurus acaciae</name>
    <dbReference type="NCBI Taxonomy" id="502577"/>
    <lineage>
        <taxon>Bacteria</taxon>
        <taxon>Bacillati</taxon>
        <taxon>Actinomycetota</taxon>
        <taxon>Actinomycetes</taxon>
        <taxon>Streptosporangiales</taxon>
        <taxon>Thermomonosporaceae</taxon>
        <taxon>Actinoallomurus</taxon>
    </lineage>
</organism>
<dbReference type="InterPro" id="IPR001466">
    <property type="entry name" value="Beta-lactam-related"/>
</dbReference>
<dbReference type="SUPFAM" id="SSF56601">
    <property type="entry name" value="beta-lactamase/transpeptidase-like"/>
    <property type="match status" value="1"/>
</dbReference>
<dbReference type="Proteomes" id="UP001589627">
    <property type="component" value="Unassembled WGS sequence"/>
</dbReference>
<dbReference type="PANTHER" id="PTHR46825">
    <property type="entry name" value="D-ALANYL-D-ALANINE-CARBOXYPEPTIDASE/ENDOPEPTIDASE AMPH"/>
    <property type="match status" value="1"/>
</dbReference>
<evidence type="ECO:0000256" key="1">
    <source>
        <dbReference type="SAM" id="MobiDB-lite"/>
    </source>
</evidence>
<name>A0ABV5YCG6_9ACTN</name>
<feature type="domain" description="Beta-lactamase-related" evidence="2">
    <location>
        <begin position="86"/>
        <end position="408"/>
    </location>
</feature>
<sequence length="420" mass="45607">MTGSHSLNPDPSGPDRQEARTPRGPGRRTATVVTASVMALAAAAGSAVSWSRAKPPVRTGHAYGQEQLQRDVDAVRATGVVGVLGEADTGAGRLMARSGVADLTSRAPMPWDGHFRIGSATKTFTATVVLQLVGDRRLSLDDTVEKWLPGVVKDNGNDGRRITIRELLQHTSGLHDYLTRPAASPREWRQERLRTWRPGQLVARAMRHRPDFAPGTRWSYSNTNYVLAGMIIHKVTGHSWQWEIQRRILTPLNLRHTTTPGARPYVPDPHAEAYQRFAPNGPLTDVTIQNQTVGDAAGAMISTTGDLNRFFHALIGGRLLAPAQLAEMQRTVPAEEMRAMGAAGARYGLGLVYQPLSCGRGYWSHGGDADGYRTRMGVTSDGRRGVVVSVTSRSPADLRAEQRTDHALTTLVDDALCAGH</sequence>
<dbReference type="InterPro" id="IPR012338">
    <property type="entry name" value="Beta-lactam/transpept-like"/>
</dbReference>
<dbReference type="GO" id="GO:0016787">
    <property type="term" value="F:hydrolase activity"/>
    <property type="evidence" value="ECO:0007669"/>
    <property type="project" value="UniProtKB-KW"/>
</dbReference>
<dbReference type="EMBL" id="JBHLZP010000046">
    <property type="protein sequence ID" value="MFB9832353.1"/>
    <property type="molecule type" value="Genomic_DNA"/>
</dbReference>
<evidence type="ECO:0000313" key="4">
    <source>
        <dbReference type="Proteomes" id="UP001589627"/>
    </source>
</evidence>
<keyword evidence="4" id="KW-1185">Reference proteome</keyword>